<evidence type="ECO:0000313" key="2">
    <source>
        <dbReference type="EnsemblMetazoa" id="AATE012892-PA.1"/>
    </source>
</evidence>
<feature type="region of interest" description="Disordered" evidence="1">
    <location>
        <begin position="263"/>
        <end position="298"/>
    </location>
</feature>
<proteinExistence type="predicted"/>
<feature type="region of interest" description="Disordered" evidence="1">
    <location>
        <begin position="335"/>
        <end position="361"/>
    </location>
</feature>
<dbReference type="EnsemblMetazoa" id="AATE012892-RA">
    <property type="protein sequence ID" value="AATE012892-PA.1"/>
    <property type="gene ID" value="AATE012892"/>
</dbReference>
<name>A0A182J7L9_ANOAO</name>
<feature type="region of interest" description="Disordered" evidence="1">
    <location>
        <begin position="138"/>
        <end position="196"/>
    </location>
</feature>
<dbReference type="AlphaFoldDB" id="A0A182J7L9"/>
<sequence length="361" mass="39657">MLLTRVSAEPIKLVSFGPAWTRLVSRMAFGAHSGTMWKRLALTLLWWNVCCCADEWTESDTGASPEKPDHWDRRGPIEVYFKLRDGPEPARRKVKPPGFLFTTVRPAGGAGKARDRCVFQLICEDPGCGELCELCDTSSSESHDSDNNSVSGSSRENTIEDTAKPKRRKTTTVAPGTHSSISESMVQMKDTGPDSDPNTWPYVMAKLVQTEIESAHMIIKQKPLATALLSLKESLKPVLIATSKTLSKIFATDAEELAKKAAEARATPATTTPVPVTTQPAVKADRRIRGRQRPRPAALRRAIKGKLIASRTQQPAGTEMEVLVNGCSCKCPALKPDGTGRHRPRMAARRHWGPDHRNKSV</sequence>
<feature type="compositionally biased region" description="Low complexity" evidence="1">
    <location>
        <begin position="264"/>
        <end position="282"/>
    </location>
</feature>
<protein>
    <submittedName>
        <fullName evidence="2">Uncharacterized protein</fullName>
    </submittedName>
</protein>
<feature type="compositionally biased region" description="Basic and acidic residues" evidence="1">
    <location>
        <begin position="352"/>
        <end position="361"/>
    </location>
</feature>
<organism evidence="2">
    <name type="scientific">Anopheles atroparvus</name>
    <name type="common">European mosquito</name>
    <dbReference type="NCBI Taxonomy" id="41427"/>
    <lineage>
        <taxon>Eukaryota</taxon>
        <taxon>Metazoa</taxon>
        <taxon>Ecdysozoa</taxon>
        <taxon>Arthropoda</taxon>
        <taxon>Hexapoda</taxon>
        <taxon>Insecta</taxon>
        <taxon>Pterygota</taxon>
        <taxon>Neoptera</taxon>
        <taxon>Endopterygota</taxon>
        <taxon>Diptera</taxon>
        <taxon>Nematocera</taxon>
        <taxon>Culicoidea</taxon>
        <taxon>Culicidae</taxon>
        <taxon>Anophelinae</taxon>
        <taxon>Anopheles</taxon>
    </lineage>
</organism>
<feature type="compositionally biased region" description="Polar residues" evidence="1">
    <location>
        <begin position="171"/>
        <end position="185"/>
    </location>
</feature>
<evidence type="ECO:0000256" key="1">
    <source>
        <dbReference type="SAM" id="MobiDB-lite"/>
    </source>
</evidence>
<accession>A0A182J7L9</accession>
<dbReference type="VEuPathDB" id="VectorBase:AATE012892"/>
<reference evidence="2" key="1">
    <citation type="submission" date="2022-08" db="UniProtKB">
        <authorList>
            <consortium name="EnsemblMetazoa"/>
        </authorList>
    </citation>
    <scope>IDENTIFICATION</scope>
    <source>
        <strain evidence="2">EBRO</strain>
    </source>
</reference>
<feature type="compositionally biased region" description="Basic residues" evidence="1">
    <location>
        <begin position="341"/>
        <end position="351"/>
    </location>
</feature>